<dbReference type="GO" id="GO:0003993">
    <property type="term" value="F:acid phosphatase activity"/>
    <property type="evidence" value="ECO:0007669"/>
    <property type="project" value="UniProtKB-EC"/>
</dbReference>
<dbReference type="InterPro" id="IPR050645">
    <property type="entry name" value="Histidine_acid_phosphatase"/>
</dbReference>
<keyword evidence="4" id="KW-1185">Reference proteome</keyword>
<evidence type="ECO:0000313" key="4">
    <source>
        <dbReference type="Proteomes" id="UP001153636"/>
    </source>
</evidence>
<dbReference type="EMBL" id="OV651816">
    <property type="protein sequence ID" value="CAH1110252.1"/>
    <property type="molecule type" value="Genomic_DNA"/>
</dbReference>
<dbReference type="Proteomes" id="UP001153636">
    <property type="component" value="Chromosome 4"/>
</dbReference>
<sequence>MRKWKIIAGSVMAVASFVIFLIVGIKAAQISGDDRKSLQMVHIVMRHGARTPASTYPKDPYKDDPLYPVGWGQLTNSGKLTLYKIGQYFRDRYGNFLGERYSPDEYYTQSTDVDRAKASMQLVNAGLWPPKGDQVWGPLEWQPIPIHSEPLEQDMLLLVRKPCPKYHEEKQKVIQSEEVQKMFKAYEDLFKNLTDVTGQKTEDFEGVQDIYTTLLSEKGFNLTLPVWTKEYFPDKMYIPTVKSFVINAYNDKMNRLIGGVLLKKLIGDWTEKSNGANTKKAFLYGGHDGTIVNLLRTLKVWDEQIPDYAITILFEMYKDTTTNEFGVEIYLRNVTAAPPFKLTIPGCDHFCPLTKLKELTKNVIPENWEEECKVEDKNFVVPELHGP</sequence>
<accession>A0A9P0D4T7</accession>
<gene>
    <name evidence="3" type="ORF">PSYICH_LOCUS10481</name>
</gene>
<comment type="similarity">
    <text evidence="2">Belongs to the histidine acid phosphatase family.</text>
</comment>
<dbReference type="InterPro" id="IPR000560">
    <property type="entry name" value="His_Pase_clade-2"/>
</dbReference>
<comment type="catalytic activity">
    <reaction evidence="1">
        <text>a phosphate monoester + H2O = an alcohol + phosphate</text>
        <dbReference type="Rhea" id="RHEA:15017"/>
        <dbReference type="ChEBI" id="CHEBI:15377"/>
        <dbReference type="ChEBI" id="CHEBI:30879"/>
        <dbReference type="ChEBI" id="CHEBI:43474"/>
        <dbReference type="ChEBI" id="CHEBI:67140"/>
        <dbReference type="EC" id="3.1.3.2"/>
    </reaction>
</comment>
<dbReference type="InterPro" id="IPR029033">
    <property type="entry name" value="His_PPase_superfam"/>
</dbReference>
<dbReference type="Gene3D" id="3.40.50.1240">
    <property type="entry name" value="Phosphoglycerate mutase-like"/>
    <property type="match status" value="1"/>
</dbReference>
<dbReference type="SUPFAM" id="SSF53254">
    <property type="entry name" value="Phosphoglycerate mutase-like"/>
    <property type="match status" value="1"/>
</dbReference>
<dbReference type="CDD" id="cd07061">
    <property type="entry name" value="HP_HAP_like"/>
    <property type="match status" value="1"/>
</dbReference>
<dbReference type="PROSITE" id="PS00616">
    <property type="entry name" value="HIS_ACID_PHOSPHAT_1"/>
    <property type="match status" value="1"/>
</dbReference>
<dbReference type="InterPro" id="IPR033379">
    <property type="entry name" value="Acid_Pase_AS"/>
</dbReference>
<evidence type="ECO:0008006" key="5">
    <source>
        <dbReference type="Google" id="ProtNLM"/>
    </source>
</evidence>
<dbReference type="OrthoDB" id="5821688at2759"/>
<name>A0A9P0D4T7_9CUCU</name>
<dbReference type="PANTHER" id="PTHR11567">
    <property type="entry name" value="ACID PHOSPHATASE-RELATED"/>
    <property type="match status" value="1"/>
</dbReference>
<evidence type="ECO:0000256" key="2">
    <source>
        <dbReference type="ARBA" id="ARBA00005375"/>
    </source>
</evidence>
<dbReference type="AlphaFoldDB" id="A0A9P0D4T7"/>
<protein>
    <recommendedName>
        <fullName evidence="5">Acid phosphatase</fullName>
    </recommendedName>
</protein>
<organism evidence="3 4">
    <name type="scientific">Psylliodes chrysocephalus</name>
    <dbReference type="NCBI Taxonomy" id="3402493"/>
    <lineage>
        <taxon>Eukaryota</taxon>
        <taxon>Metazoa</taxon>
        <taxon>Ecdysozoa</taxon>
        <taxon>Arthropoda</taxon>
        <taxon>Hexapoda</taxon>
        <taxon>Insecta</taxon>
        <taxon>Pterygota</taxon>
        <taxon>Neoptera</taxon>
        <taxon>Endopterygota</taxon>
        <taxon>Coleoptera</taxon>
        <taxon>Polyphaga</taxon>
        <taxon>Cucujiformia</taxon>
        <taxon>Chrysomeloidea</taxon>
        <taxon>Chrysomelidae</taxon>
        <taxon>Galerucinae</taxon>
        <taxon>Alticini</taxon>
        <taxon>Psylliodes</taxon>
    </lineage>
</organism>
<proteinExistence type="inferred from homology"/>
<dbReference type="Pfam" id="PF00328">
    <property type="entry name" value="His_Phos_2"/>
    <property type="match status" value="1"/>
</dbReference>
<evidence type="ECO:0000313" key="3">
    <source>
        <dbReference type="EMBL" id="CAH1110252.1"/>
    </source>
</evidence>
<dbReference type="PANTHER" id="PTHR11567:SF205">
    <property type="entry name" value="GH28721P-RELATED"/>
    <property type="match status" value="1"/>
</dbReference>
<evidence type="ECO:0000256" key="1">
    <source>
        <dbReference type="ARBA" id="ARBA00000032"/>
    </source>
</evidence>
<reference evidence="3" key="1">
    <citation type="submission" date="2022-01" db="EMBL/GenBank/DDBJ databases">
        <authorList>
            <person name="King R."/>
        </authorList>
    </citation>
    <scope>NUCLEOTIDE SEQUENCE</scope>
</reference>